<protein>
    <submittedName>
        <fullName evidence="2">Endosomal/lysosomal proton channel TMEM175 isoform X5</fullName>
    </submittedName>
</protein>
<organism evidence="1 2">
    <name type="scientific">Castor canadensis</name>
    <name type="common">American beaver</name>
    <dbReference type="NCBI Taxonomy" id="51338"/>
    <lineage>
        <taxon>Eukaryota</taxon>
        <taxon>Metazoa</taxon>
        <taxon>Chordata</taxon>
        <taxon>Craniata</taxon>
        <taxon>Vertebrata</taxon>
        <taxon>Euteleostomi</taxon>
        <taxon>Mammalia</taxon>
        <taxon>Eutheria</taxon>
        <taxon>Euarchontoglires</taxon>
        <taxon>Glires</taxon>
        <taxon>Rodentia</taxon>
        <taxon>Castorimorpha</taxon>
        <taxon>Castoridae</taxon>
        <taxon>Castor</taxon>
    </lineage>
</organism>
<proteinExistence type="predicted"/>
<keyword evidence="1" id="KW-1185">Reference proteome</keyword>
<sequence>MSRSQIPEQTLDAQGDSPLHRRDENTRDGIQSSHRMLGFSDALLSIIATVMILPVTHTEISPEQQFDKSIQKLLATRIAVYLMTFLIVTVAWAAHTRLFQVVGKIDDTLALLNLACMMTITFLPYTFSLMVTFPDVPLGIFLFCVCVIAIGAVQTEDLHVASGMGWNSHPLHPSLYSQSIPGCQPTSGAPYPQAPASMCVPRSPRVNWLWYSCSPLLQALIVGYAFHFPHLLNPQIRCSAHRALSQKHVLRLVLRGPALCFAAAIFSLFFFPMSYFLMVTIIFLPHISKAISWCKNRLMGLREPPAHSVEPFSFDLHAPLSKERVEAFSDGVYAIVATLLILDICIFQFAIWTAALLQQAETLQPAVRFGGQEHAFMFAKLTLYPCASLLAFSATCLLSRFSTAIFHLMQIAVPFAFLLLRLLVRLALAALRVLQGLRPAHPQPGQAEAEAQSQLLPAPC</sequence>
<evidence type="ECO:0000313" key="2">
    <source>
        <dbReference type="RefSeq" id="XP_073898888.1"/>
    </source>
</evidence>
<dbReference type="Proteomes" id="UP001732720">
    <property type="component" value="Chromosome 9"/>
</dbReference>
<name>A0AC58K1U5_CASCN</name>
<evidence type="ECO:0000313" key="1">
    <source>
        <dbReference type="Proteomes" id="UP001732720"/>
    </source>
</evidence>
<gene>
    <name evidence="2" type="primary">Tmem175</name>
</gene>
<dbReference type="RefSeq" id="XP_073898888.1">
    <property type="nucleotide sequence ID" value="XM_074042787.1"/>
</dbReference>
<reference evidence="2" key="1">
    <citation type="submission" date="2025-08" db="UniProtKB">
        <authorList>
            <consortium name="RefSeq"/>
        </authorList>
    </citation>
    <scope>IDENTIFICATION</scope>
</reference>
<accession>A0AC58K1U5</accession>